<dbReference type="NCBIfam" id="TIGR04057">
    <property type="entry name" value="SusC_RagA_signa"/>
    <property type="match status" value="1"/>
</dbReference>
<dbReference type="AlphaFoldDB" id="A0A3N4M9L2"/>
<sequence length="1059" mass="119541">MKRLLLMRICCVLALLLPLLQQSKAAPPPAAAISFNKEIKGQVTDSSGSPVPGATILVKGSTTIGTTSDMNGRFILDVPDNTLVIVFSMIGYATQEVPLNGRTTVNVTLAPANNQLGETVIVAYGKQKRESVIGSITSINPGELKVPSSNLTTALAGRMAGIIAYQRSGEPGRDNAEFYIRGATTFGYKKDPLILIDNIEYTTTELARLQPDDIASFSIMKDATANALYGARGANGVILVTTKQGRPGKAKINIRLENSFSSPTRDIELTDPVTYMKLHNEAVATRNPLAPLPYSQAKIDYTEEGTNPVVYPTTDWREMLFKKSTTTQRANFNVSGGSDIATYYISGGVNKDNGILKADDRNNFNNNIDLKTYNLRSNIELRVTKSTTVMVRLNGTFDDYSGPIDGGEKLFWKMLHTSQVRFPAYYPKDNEHAWINHIMFGNEDQGQYLNPYADMVKGYREYSRSLMVAQFELKQDLSNIITKGLSLRGMMNTNRSAYFELQRQYVPFWYTVGAYDKPTNEYQIYNINPETGTDYLGFVPRDKTVQSVFYGELAMDYNRTFQNKHNLAGMLIFIARNRLEGNNADGLQKSLPARNMGLSGRATYGYDNRYFFEANFGYNGSERFYKAERFGFFPTAGAAWYISNEKWWDPYKSFIHKLKIRANYGLVGNDQIGNEDERFFYLSNVNMNDAGKGARFGNTGSYSRPGISISRYDNQAITWETAKNSTFGLEIGLLKNLEIILEYFTEHRTSILMSRASIPKTMGLQGATPKANVGSASSKSYEATLDYNAKVNKNWFISARGTFTFARNLYENYEEPMYEEAYRYRKGHSTAQQWGFIAERLFIDDEEVRSSPTQSFNGFITRAGDIKYRDINGDKIIDQRDMVPIGFPSRPEISYGIWFSSTYKNIDFSLYWQGSARSSFWIDVEETSPFVDYRQSASDVAVSETQMLKVYSDNYWSEGNRNLYALWPRLSPQINQNSAQQSTWFMRDGSFLRLKQVELGYSLPRHLAKRWHMESLRIYGSGTNLFTISGFKLWDIEMAGNGLGYPVQKVLNIGLNIGF</sequence>
<dbReference type="EMBL" id="RMBX01000009">
    <property type="protein sequence ID" value="RPD40015.1"/>
    <property type="molecule type" value="Genomic_DNA"/>
</dbReference>
<keyword evidence="1" id="KW-0472">Membrane</keyword>
<dbReference type="PROSITE" id="PS52016">
    <property type="entry name" value="TONB_DEPENDENT_REC_3"/>
    <property type="match status" value="1"/>
</dbReference>
<keyword evidence="1" id="KW-0998">Cell outer membrane</keyword>
<protein>
    <submittedName>
        <fullName evidence="4">TonB-dependent receptor</fullName>
    </submittedName>
</protein>
<evidence type="ECO:0000256" key="2">
    <source>
        <dbReference type="SAM" id="SignalP"/>
    </source>
</evidence>
<keyword evidence="2" id="KW-0732">Signal</keyword>
<keyword evidence="1" id="KW-0812">Transmembrane</keyword>
<gene>
    <name evidence="4" type="ORF">EG028_17300</name>
</gene>
<name>A0A3N4M9L2_9BACT</name>
<keyword evidence="4" id="KW-0675">Receptor</keyword>
<dbReference type="InterPro" id="IPR023996">
    <property type="entry name" value="TonB-dep_OMP_SusC/RagA"/>
</dbReference>
<evidence type="ECO:0000256" key="1">
    <source>
        <dbReference type="PROSITE-ProRule" id="PRU01360"/>
    </source>
</evidence>
<dbReference type="SUPFAM" id="SSF56935">
    <property type="entry name" value="Porins"/>
    <property type="match status" value="1"/>
</dbReference>
<dbReference type="NCBIfam" id="TIGR04056">
    <property type="entry name" value="OMP_RagA_SusC"/>
    <property type="match status" value="1"/>
</dbReference>
<dbReference type="InterPro" id="IPR012910">
    <property type="entry name" value="Plug_dom"/>
</dbReference>
<dbReference type="RefSeq" id="WP_120517917.1">
    <property type="nucleotide sequence ID" value="NZ_QXZY01000010.1"/>
</dbReference>
<dbReference type="InterPro" id="IPR008969">
    <property type="entry name" value="CarboxyPept-like_regulatory"/>
</dbReference>
<dbReference type="Proteomes" id="UP000279089">
    <property type="component" value="Unassembled WGS sequence"/>
</dbReference>
<feature type="domain" description="TonB-dependent receptor plug" evidence="3">
    <location>
        <begin position="130"/>
        <end position="237"/>
    </location>
</feature>
<feature type="chain" id="PRO_5018125628" evidence="2">
    <location>
        <begin position="26"/>
        <end position="1059"/>
    </location>
</feature>
<dbReference type="SUPFAM" id="SSF49464">
    <property type="entry name" value="Carboxypeptidase regulatory domain-like"/>
    <property type="match status" value="1"/>
</dbReference>
<keyword evidence="1" id="KW-0813">Transport</keyword>
<reference evidence="5" key="1">
    <citation type="submission" date="2018-11" db="EMBL/GenBank/DDBJ databases">
        <title>Chitinophaga lutea sp.nov., isolate from arsenic contaminated soil.</title>
        <authorList>
            <person name="Zong Y."/>
        </authorList>
    </citation>
    <scope>NUCLEOTIDE SEQUENCE [LARGE SCALE GENOMIC DNA]</scope>
    <source>
        <strain evidence="5">YLT18</strain>
    </source>
</reference>
<dbReference type="FunFam" id="2.170.130.10:FF:000003">
    <property type="entry name" value="SusC/RagA family TonB-linked outer membrane protein"/>
    <property type="match status" value="1"/>
</dbReference>
<organism evidence="4 5">
    <name type="scientific">Chitinophaga barathri</name>
    <dbReference type="NCBI Taxonomy" id="1647451"/>
    <lineage>
        <taxon>Bacteria</taxon>
        <taxon>Pseudomonadati</taxon>
        <taxon>Bacteroidota</taxon>
        <taxon>Chitinophagia</taxon>
        <taxon>Chitinophagales</taxon>
        <taxon>Chitinophagaceae</taxon>
        <taxon>Chitinophaga</taxon>
    </lineage>
</organism>
<accession>A0A3N4M9L2</accession>
<comment type="subcellular location">
    <subcellularLocation>
        <location evidence="1">Cell outer membrane</location>
        <topology evidence="1">Multi-pass membrane protein</topology>
    </subcellularLocation>
</comment>
<keyword evidence="5" id="KW-1185">Reference proteome</keyword>
<evidence type="ECO:0000313" key="5">
    <source>
        <dbReference type="Proteomes" id="UP000279089"/>
    </source>
</evidence>
<dbReference type="Gene3D" id="2.170.130.10">
    <property type="entry name" value="TonB-dependent receptor, plug domain"/>
    <property type="match status" value="1"/>
</dbReference>
<dbReference type="OrthoDB" id="721000at2"/>
<dbReference type="InterPro" id="IPR037066">
    <property type="entry name" value="Plug_dom_sf"/>
</dbReference>
<proteinExistence type="inferred from homology"/>
<comment type="caution">
    <text evidence="4">The sequence shown here is derived from an EMBL/GenBank/DDBJ whole genome shotgun (WGS) entry which is preliminary data.</text>
</comment>
<dbReference type="Pfam" id="PF07715">
    <property type="entry name" value="Plug"/>
    <property type="match status" value="1"/>
</dbReference>
<keyword evidence="1" id="KW-1134">Transmembrane beta strand</keyword>
<evidence type="ECO:0000259" key="3">
    <source>
        <dbReference type="Pfam" id="PF07715"/>
    </source>
</evidence>
<evidence type="ECO:0000313" key="4">
    <source>
        <dbReference type="EMBL" id="RPD40015.1"/>
    </source>
</evidence>
<feature type="signal peptide" evidence="2">
    <location>
        <begin position="1"/>
        <end position="25"/>
    </location>
</feature>
<dbReference type="InterPro" id="IPR039426">
    <property type="entry name" value="TonB-dep_rcpt-like"/>
</dbReference>
<dbReference type="GO" id="GO:0009279">
    <property type="term" value="C:cell outer membrane"/>
    <property type="evidence" value="ECO:0007669"/>
    <property type="project" value="UniProtKB-SubCell"/>
</dbReference>
<comment type="similarity">
    <text evidence="1">Belongs to the TonB-dependent receptor family.</text>
</comment>
<dbReference type="Pfam" id="PF13715">
    <property type="entry name" value="CarbopepD_reg_2"/>
    <property type="match status" value="1"/>
</dbReference>
<dbReference type="InterPro" id="IPR023997">
    <property type="entry name" value="TonB-dep_OMP_SusC/RagA_CS"/>
</dbReference>
<dbReference type="Gene3D" id="2.60.40.1120">
    <property type="entry name" value="Carboxypeptidase-like, regulatory domain"/>
    <property type="match status" value="1"/>
</dbReference>